<dbReference type="AlphaFoldDB" id="A0A7S1PPJ7"/>
<dbReference type="CDD" id="cd18186">
    <property type="entry name" value="BTB_POZ_ZBTB_KLHL-like"/>
    <property type="match status" value="1"/>
</dbReference>
<feature type="domain" description="BTB" evidence="2">
    <location>
        <begin position="181"/>
        <end position="236"/>
    </location>
</feature>
<sequence>MAQGISAPAAIPGTPSSPPCASRGMAPRGAAIKKRPAAAVAAAVSAEEAEEEFNEEDPATPDPPTPAGKRGRGRGRGRGVGSPSSTDRQIPGIPDAMGIAKGGGKVEVDALIPYQESPASAAARAMQVSSAGAAAQEKRWSSPSKRTCLERLPVSYTPLEGGLTPPVCSGLVALRNSGSLCDAVVLAGDERRVPVHRVVLAANSAVFSSRLEGEMGELDLKAYSCEAVDLFVRWLYGEVGVSSYNPSEQVNVEVLRLASEFELPQLSELCALHLTTNVEVKNVVERIRLCEEFRLPRLREALVSSLFEDKHVLDAVARDASTLSHPALMRELLASIALQANGDRR</sequence>
<organism evidence="3">
    <name type="scientific">Alexandrium catenella</name>
    <name type="common">Red tide dinoflagellate</name>
    <name type="synonym">Gonyaulax catenella</name>
    <dbReference type="NCBI Taxonomy" id="2925"/>
    <lineage>
        <taxon>Eukaryota</taxon>
        <taxon>Sar</taxon>
        <taxon>Alveolata</taxon>
        <taxon>Dinophyceae</taxon>
        <taxon>Gonyaulacales</taxon>
        <taxon>Pyrocystaceae</taxon>
        <taxon>Alexandrium</taxon>
    </lineage>
</organism>
<proteinExistence type="predicted"/>
<dbReference type="Pfam" id="PF00651">
    <property type="entry name" value="BTB"/>
    <property type="match status" value="1"/>
</dbReference>
<dbReference type="PANTHER" id="PTHR24410">
    <property type="entry name" value="HL07962P-RELATED"/>
    <property type="match status" value="1"/>
</dbReference>
<dbReference type="Gene3D" id="3.30.710.10">
    <property type="entry name" value="Potassium Channel Kv1.1, Chain A"/>
    <property type="match status" value="1"/>
</dbReference>
<feature type="compositionally biased region" description="Acidic residues" evidence="1">
    <location>
        <begin position="47"/>
        <end position="59"/>
    </location>
</feature>
<dbReference type="InterPro" id="IPR051481">
    <property type="entry name" value="BTB-POZ/Galectin-3-binding"/>
</dbReference>
<protein>
    <recommendedName>
        <fullName evidence="2">BTB domain-containing protein</fullName>
    </recommendedName>
</protein>
<feature type="compositionally biased region" description="Low complexity" evidence="1">
    <location>
        <begin position="37"/>
        <end position="46"/>
    </location>
</feature>
<dbReference type="InterPro" id="IPR000210">
    <property type="entry name" value="BTB/POZ_dom"/>
</dbReference>
<gene>
    <name evidence="3" type="ORF">ACAT0790_LOCUS4486</name>
</gene>
<name>A0A7S1PPJ7_ALECA</name>
<reference evidence="3" key="1">
    <citation type="submission" date="2021-01" db="EMBL/GenBank/DDBJ databases">
        <authorList>
            <person name="Corre E."/>
            <person name="Pelletier E."/>
            <person name="Niang G."/>
            <person name="Scheremetjew M."/>
            <person name="Finn R."/>
            <person name="Kale V."/>
            <person name="Holt S."/>
            <person name="Cochrane G."/>
            <person name="Meng A."/>
            <person name="Brown T."/>
            <person name="Cohen L."/>
        </authorList>
    </citation>
    <scope>NUCLEOTIDE SEQUENCE</scope>
    <source>
        <strain evidence="3">OF101</strain>
    </source>
</reference>
<dbReference type="SMART" id="SM00225">
    <property type="entry name" value="BTB"/>
    <property type="match status" value="1"/>
</dbReference>
<dbReference type="InterPro" id="IPR011333">
    <property type="entry name" value="SKP1/BTB/POZ_sf"/>
</dbReference>
<accession>A0A7S1PPJ7</accession>
<dbReference type="EMBL" id="HBGE01007456">
    <property type="protein sequence ID" value="CAD9094724.1"/>
    <property type="molecule type" value="Transcribed_RNA"/>
</dbReference>
<feature type="region of interest" description="Disordered" evidence="1">
    <location>
        <begin position="1"/>
        <end position="94"/>
    </location>
</feature>
<dbReference type="PROSITE" id="PS50097">
    <property type="entry name" value="BTB"/>
    <property type="match status" value="1"/>
</dbReference>
<evidence type="ECO:0000313" key="3">
    <source>
        <dbReference type="EMBL" id="CAD9094724.1"/>
    </source>
</evidence>
<evidence type="ECO:0000259" key="2">
    <source>
        <dbReference type="PROSITE" id="PS50097"/>
    </source>
</evidence>
<dbReference type="SUPFAM" id="SSF54695">
    <property type="entry name" value="POZ domain"/>
    <property type="match status" value="1"/>
</dbReference>
<evidence type="ECO:0000256" key="1">
    <source>
        <dbReference type="SAM" id="MobiDB-lite"/>
    </source>
</evidence>
<dbReference type="PANTHER" id="PTHR24410:SF23">
    <property type="entry name" value="BTB DOMAIN-CONTAINING PROTEIN-RELATED"/>
    <property type="match status" value="1"/>
</dbReference>